<organism evidence="3 4">
    <name type="scientific">Homo sapiens</name>
    <name type="common">Human</name>
    <dbReference type="NCBI Taxonomy" id="9606"/>
    <lineage>
        <taxon>Eukaryota</taxon>
        <taxon>Metazoa</taxon>
        <taxon>Chordata</taxon>
        <taxon>Craniata</taxon>
        <taxon>Vertebrata</taxon>
        <taxon>Euteleostomi</taxon>
        <taxon>Mammalia</taxon>
        <taxon>Eutheria</taxon>
        <taxon>Euarchontoglires</taxon>
        <taxon>Primates</taxon>
        <taxon>Haplorrhini</taxon>
        <taxon>Catarrhini</taxon>
        <taxon>Hominidae</taxon>
        <taxon>Homo</taxon>
    </lineage>
</organism>
<reference evidence="3 4" key="2">
    <citation type="journal article" date="2004" name="Nature">
        <title>Finishing the euchromatic sequence of the human genome.</title>
        <authorList>
            <consortium name="International Human Genome Sequencing Consortium"/>
        </authorList>
    </citation>
    <scope>NUCLEOTIDE SEQUENCE [LARGE SCALE GENOMIC DNA]</scope>
</reference>
<name>A0A1B0GVY5_HUMAN</name>
<evidence type="ECO:0000256" key="2">
    <source>
        <dbReference type="SAM" id="SignalP"/>
    </source>
</evidence>
<evidence type="ECO:0000256" key="1">
    <source>
        <dbReference type="SAM" id="MobiDB-lite"/>
    </source>
</evidence>
<dbReference type="Proteomes" id="UP000005640">
    <property type="component" value="Chromosome 8"/>
</dbReference>
<dbReference type="ExpressionAtlas" id="A0A1B0GVY5">
    <property type="expression patterns" value="baseline and differential"/>
</dbReference>
<dbReference type="Ensembl" id="ENST00000523593.6">
    <property type="protein sequence ID" value="ENSP00000490700.1"/>
    <property type="gene ID" value="ENSG00000104763.21"/>
</dbReference>
<proteinExistence type="predicted"/>
<evidence type="ECO:0000313" key="4">
    <source>
        <dbReference type="Proteomes" id="UP000005640"/>
    </source>
</evidence>
<dbReference type="ChiTaRS" id="ASAH1">
    <property type="organism name" value="human"/>
</dbReference>
<keyword evidence="4" id="KW-1185">Reference proteome</keyword>
<protein>
    <submittedName>
        <fullName evidence="3">N-acylsphingosine amidohydrolase 1</fullName>
    </submittedName>
</protein>
<dbReference type="EMBL" id="AC124242">
    <property type="status" value="NOT_ANNOTATED_CDS"/>
    <property type="molecule type" value="Genomic_DNA"/>
</dbReference>
<dbReference type="EMBL" id="KC877215">
    <property type="status" value="NOT_ANNOTATED_CDS"/>
    <property type="molecule type" value="Genomic_DNA"/>
</dbReference>
<dbReference type="Ensembl" id="ENST00000523593.6">
    <property type="protein sequence ID" value="ENSP00000490700.1"/>
    <property type="gene ID" value="ENSG00000104763.20"/>
</dbReference>
<dbReference type="VEuPathDB" id="HostDB:ENSG00000104763"/>
<reference evidence="3" key="4">
    <citation type="submission" date="2025-08" db="UniProtKB">
        <authorList>
            <consortium name="Ensembl"/>
        </authorList>
    </citation>
    <scope>IDENTIFICATION</scope>
</reference>
<accession>A0A1B0GVY5</accession>
<reference evidence="3 4" key="3">
    <citation type="journal article" date="2006" name="Nature">
        <title>DNA sequence and analysis of human chromosome 8.</title>
        <authorList>
            <person name="Nusbaum C."/>
            <person name="Mikkelsen T.S."/>
            <person name="Zody M.C."/>
            <person name="Asakawa S."/>
            <person name="Taudien S."/>
            <person name="Garber M."/>
            <person name="Kodira C.D."/>
            <person name="Schueler M.G."/>
            <person name="Shimizu A."/>
            <person name="Whittaker C.A."/>
            <person name="Chang J.L."/>
            <person name="Cuomo C.A."/>
            <person name="Dewar K."/>
            <person name="FitzGerald M.G."/>
            <person name="Yang X."/>
            <person name="Allen N.R."/>
            <person name="Anderson S."/>
            <person name="Asakawa T."/>
            <person name="Blechschmidt K."/>
            <person name="Bloom T."/>
            <person name="Borowsky M.L."/>
            <person name="Butler J."/>
            <person name="Cook A."/>
            <person name="Corum B."/>
            <person name="DeArellano K."/>
            <person name="DeCaprio D."/>
            <person name="Dooley K.T."/>
            <person name="Dorris L.III."/>
            <person name="Engels R."/>
            <person name="Glockner G."/>
            <person name="Hafez N."/>
            <person name="Hagopian D.S."/>
            <person name="Hall J.L."/>
            <person name="Ishikawa S.K."/>
            <person name="Jaffe D.B."/>
            <person name="Kamat A."/>
            <person name="Kudoh J."/>
            <person name="Lehmann R."/>
            <person name="Lokitsang T."/>
            <person name="Macdonald P."/>
            <person name="Major J.E."/>
            <person name="Matthews C.D."/>
            <person name="Mauceli E."/>
            <person name="Menzel U."/>
            <person name="Mihalev A.H."/>
            <person name="Minoshima S."/>
            <person name="Murayama Y."/>
            <person name="Naylor J.W."/>
            <person name="Nicol R."/>
            <person name="Nguyen C."/>
            <person name="O'Leary S.B."/>
            <person name="O'Neill K."/>
            <person name="Parker S.C."/>
            <person name="Polley A."/>
            <person name="Raymond C.K."/>
            <person name="Reichwald K."/>
            <person name="Rodriguez J."/>
            <person name="Sasaki T."/>
            <person name="Schilhabel M."/>
            <person name="Siddiqui R."/>
            <person name="Smith C.L."/>
            <person name="Sneddon T.P."/>
            <person name="Talamas J.A."/>
            <person name="Tenzin P."/>
            <person name="Topham K."/>
            <person name="Venkataraman V."/>
            <person name="Wen G."/>
            <person name="Yamazaki S."/>
            <person name="Young S.K."/>
            <person name="Zeng Q."/>
            <person name="Zimmer A.R."/>
            <person name="Rosenthal A."/>
            <person name="Birren B.W."/>
            <person name="Platzer M."/>
            <person name="Shimizu N."/>
            <person name="Lander E.S."/>
        </authorList>
    </citation>
    <scope>NUCLEOTIDE SEQUENCE [LARGE SCALE GENOMIC DNA]</scope>
</reference>
<dbReference type="GeneTree" id="ENSGT00530000063548"/>
<reference evidence="3 4" key="1">
    <citation type="journal article" date="2001" name="Nature">
        <title>Initial sequencing and analysis of the human genome.</title>
        <authorList>
            <consortium name="International Human Genome Sequencing Consortium"/>
            <person name="Lander E.S."/>
            <person name="Linton L.M."/>
            <person name="Birren B."/>
            <person name="Nusbaum C."/>
            <person name="Zody M.C."/>
            <person name="Baldwin J."/>
            <person name="Devon K."/>
            <person name="Dewar K."/>
            <person name="Doyle M."/>
            <person name="FitzHugh W."/>
            <person name="Funke R."/>
            <person name="Gage D."/>
            <person name="Harris K."/>
            <person name="Heaford A."/>
            <person name="Howland J."/>
            <person name="Kann L."/>
            <person name="Lehoczky J."/>
            <person name="LeVine R."/>
            <person name="McEwan P."/>
            <person name="McKernan K."/>
            <person name="Meldrim J."/>
            <person name="Mesirov J.P."/>
            <person name="Miranda C."/>
            <person name="Morris W."/>
            <person name="Naylor J."/>
            <person name="Raymond C."/>
            <person name="Rosetti M."/>
            <person name="Santos R."/>
            <person name="Sheridan A."/>
            <person name="Sougnez C."/>
            <person name="Stange-Thomann N."/>
            <person name="Stojanovic N."/>
            <person name="Subramanian A."/>
            <person name="Wyman D."/>
            <person name="Rogers J."/>
            <person name="Sulston J."/>
            <person name="Ainscough R."/>
            <person name="Beck S."/>
            <person name="Bentley D."/>
            <person name="Burton J."/>
            <person name="Clee C."/>
            <person name="Carter N."/>
            <person name="Coulson A."/>
            <person name="Deadman R."/>
            <person name="Deloukas P."/>
            <person name="Dunham A."/>
            <person name="Dunham I."/>
            <person name="Durbin R."/>
            <person name="French L."/>
            <person name="Grafham D."/>
            <person name="Gregory S."/>
            <person name="Hubbard T."/>
            <person name="Humphray S."/>
            <person name="Hunt A."/>
            <person name="Jones M."/>
            <person name="Lloyd C."/>
            <person name="McMurray A."/>
            <person name="Matthews L."/>
            <person name="Mercer S."/>
            <person name="Milne S."/>
            <person name="Mullikin J.C."/>
            <person name="Mungall A."/>
            <person name="Plumb R."/>
            <person name="Ross M."/>
            <person name="Shownkeen R."/>
            <person name="Sims S."/>
            <person name="Waterston R.H."/>
            <person name="Wilson R.K."/>
            <person name="Hillier L.W."/>
            <person name="McPherson J.D."/>
            <person name="Marra M.A."/>
            <person name="Mardis E.R."/>
            <person name="Fulton L.A."/>
            <person name="Chinwalla A.T."/>
            <person name="Pepin K.H."/>
            <person name="Gish W.R."/>
            <person name="Chissoe S.L."/>
            <person name="Wendl M.C."/>
            <person name="Delehaunty K.D."/>
            <person name="Miner T.L."/>
            <person name="Delehaunty A."/>
            <person name="Kramer J.B."/>
            <person name="Cook L.L."/>
            <person name="Fulton R.S."/>
            <person name="Johnson D.L."/>
            <person name="Minx P.J."/>
            <person name="Clifton S.W."/>
            <person name="Hawkins T."/>
            <person name="Branscomb E."/>
            <person name="Predki P."/>
            <person name="Richardson P."/>
            <person name="Wenning S."/>
            <person name="Slezak T."/>
            <person name="Doggett N."/>
            <person name="Cheng J.F."/>
            <person name="Olsen A."/>
            <person name="Lucas S."/>
            <person name="Elkin C."/>
            <person name="Uberbacher E."/>
            <person name="Frazier M."/>
            <person name="Gibbs R.A."/>
            <person name="Muzny D.M."/>
            <person name="Scherer S.E."/>
            <person name="Bouck J.B."/>
            <person name="Sodergren E.J."/>
            <person name="Worley K.C."/>
            <person name="Rives C.M."/>
            <person name="Gorrell J.H."/>
            <person name="Metzker M.L."/>
            <person name="Naylor S.L."/>
            <person name="Kucherlapati R.S."/>
            <person name="Nelson D.L."/>
            <person name="Weinstock G.M."/>
            <person name="Sakaki Y."/>
            <person name="Fujiyama A."/>
            <person name="Hattori M."/>
            <person name="Yada T."/>
            <person name="Toyoda A."/>
            <person name="Itoh T."/>
            <person name="Kawagoe C."/>
            <person name="Watanabe H."/>
            <person name="Totoki Y."/>
            <person name="Taylor T."/>
            <person name="Weissenbach J."/>
            <person name="Heilig R."/>
            <person name="Saurin W."/>
            <person name="Artiguenave F."/>
            <person name="Brottier P."/>
            <person name="Bruls T."/>
            <person name="Pelletier E."/>
            <person name="Robert C."/>
            <person name="Wincker P."/>
            <person name="Smith D.R."/>
            <person name="Doucette-Stamm L."/>
            <person name="Rubenfield M."/>
            <person name="Weinstock K."/>
            <person name="Lee H.M."/>
            <person name="Dubois J."/>
            <person name="Rosenthal A."/>
            <person name="Platzer M."/>
            <person name="Nyakatura G."/>
            <person name="Taudien S."/>
            <person name="Rump A."/>
            <person name="Yang H."/>
            <person name="Yu J."/>
            <person name="Wang J."/>
            <person name="Huang G."/>
            <person name="Gu J."/>
            <person name="Hood L."/>
            <person name="Rowen L."/>
            <person name="Madan A."/>
            <person name="Qin S."/>
            <person name="Davis R.W."/>
            <person name="Federspiel N.A."/>
            <person name="Abola A.P."/>
            <person name="Proctor M.J."/>
            <person name="Myers R.M."/>
            <person name="Schmutz J."/>
            <person name="Dickson M."/>
            <person name="Grimwood J."/>
            <person name="Cox D.R."/>
            <person name="Olson M.V."/>
            <person name="Kaul R."/>
            <person name="Raymond C."/>
            <person name="Shimizu N."/>
            <person name="Kawasaki K."/>
            <person name="Minoshima S."/>
            <person name="Evans G.A."/>
            <person name="Athanasiou M."/>
            <person name="Schultz R."/>
            <person name="Roe B.A."/>
            <person name="Chen F."/>
            <person name="Pan H."/>
            <person name="Ramser J."/>
            <person name="Lehrach H."/>
            <person name="Reinhardt R."/>
            <person name="McCombie W.R."/>
            <person name="de la Bastide M."/>
            <person name="Dedhia N."/>
            <person name="Blocker H."/>
            <person name="Hornischer K."/>
            <person name="Nordsiek G."/>
            <person name="Agarwala R."/>
            <person name="Aravind L."/>
            <person name="Bailey J.A."/>
            <person name="Bateman A."/>
            <person name="Batzoglou S."/>
            <person name="Birney E."/>
            <person name="Bork P."/>
            <person name="Brown D.G."/>
            <person name="Burge C.B."/>
            <person name="Cerutti L."/>
            <person name="Chen H.C."/>
            <person name="Church D."/>
            <person name="Clamp M."/>
            <person name="Copley R.R."/>
            <person name="Doerks T."/>
            <person name="Eddy S.R."/>
            <person name="Eichler E.E."/>
            <person name="Furey T.S."/>
            <person name="Galagan J."/>
            <person name="Gilbert J.G."/>
            <person name="Harmon C."/>
            <person name="Hayashizaki Y."/>
            <person name="Haussler D."/>
            <person name="Hermjakob H."/>
            <person name="Hokamp K."/>
            <person name="Jang W."/>
            <person name="Johnson L.S."/>
            <person name="Jones T.A."/>
            <person name="Kasif S."/>
            <person name="Kaspryzk A."/>
            <person name="Kennedy S."/>
            <person name="Kent W.J."/>
            <person name="Kitts P."/>
            <person name="Koonin E.V."/>
            <person name="Korf I."/>
            <person name="Kulp D."/>
            <person name="Lancet D."/>
            <person name="Lowe T.M."/>
            <person name="McLysaght A."/>
            <person name="Mikkelsen T."/>
            <person name="Moran J.V."/>
            <person name="Mulder N."/>
            <person name="Pollara V.J."/>
            <person name="Ponting C.P."/>
            <person name="Schuler G."/>
            <person name="Schultz J."/>
            <person name="Slater G."/>
            <person name="Smit A.F."/>
            <person name="Stupka E."/>
            <person name="Szustakowski J."/>
            <person name="Thierry-Mieg D."/>
            <person name="Thierry-Mieg J."/>
            <person name="Wagner L."/>
            <person name="Wallis J."/>
            <person name="Wheeler R."/>
            <person name="Williams A."/>
            <person name="Wolf Y.I."/>
            <person name="Wolfe K.H."/>
            <person name="Yang S.P."/>
            <person name="Yeh R.F."/>
            <person name="Collins F."/>
            <person name="Guyer M.S."/>
            <person name="Peterson J."/>
            <person name="Felsenfeld A."/>
            <person name="Wetterstrand K.A."/>
            <person name="Patrinos A."/>
            <person name="Morgan M.J."/>
            <person name="de Jong P."/>
            <person name="Catanese J.J."/>
            <person name="Osoegawa K."/>
            <person name="Shizuya H."/>
            <person name="Choi S."/>
            <person name="Chen Y.J."/>
        </authorList>
    </citation>
    <scope>NUCLEOTIDE SEQUENCE [LARGE SCALE GENOMIC DNA]</scope>
</reference>
<dbReference type="OpenTargets" id="ENSG00000104763"/>
<reference evidence="3" key="5">
    <citation type="submission" date="2025-09" db="UniProtKB">
        <authorList>
            <consortium name="Ensembl"/>
        </authorList>
    </citation>
    <scope>IDENTIFICATION</scope>
</reference>
<feature type="region of interest" description="Disordered" evidence="1">
    <location>
        <begin position="27"/>
        <end position="49"/>
    </location>
</feature>
<evidence type="ECO:0000313" key="3">
    <source>
        <dbReference type="Ensembl" id="ENSP00000490700.1"/>
    </source>
</evidence>
<dbReference type="AlphaFoldDB" id="A0A1B0GVY5"/>
<gene>
    <name evidence="3" type="primary">ASAH1</name>
</gene>
<feature type="signal peptide" evidence="2">
    <location>
        <begin position="1"/>
        <end position="21"/>
    </location>
</feature>
<dbReference type="Bgee" id="ENSG00000104763">
    <property type="expression patterns" value="Expressed in heart right ventricle and 206 other cell types or tissues"/>
</dbReference>
<dbReference type="HGNC" id="HGNC:735">
    <property type="gene designation" value="ASAH1"/>
</dbReference>
<dbReference type="OrthoDB" id="5273684at2759"/>
<sequence length="49" mass="5194">MPGRSCVALVLLAAAVSCAVAQHAPPRTAENQPILLQDQRTEVQFHGTP</sequence>
<dbReference type="PROSITE" id="PS51257">
    <property type="entry name" value="PROKAR_LIPOPROTEIN"/>
    <property type="match status" value="1"/>
</dbReference>
<feature type="chain" id="PRO_5008408760" evidence="2">
    <location>
        <begin position="22"/>
        <end position="49"/>
    </location>
</feature>
<keyword evidence="2" id="KW-0732">Signal</keyword>